<dbReference type="AlphaFoldDB" id="A0AAW2WSQ5"/>
<dbReference type="EMBL" id="JACGWN010000007">
    <property type="protein sequence ID" value="KAL0444757.1"/>
    <property type="molecule type" value="Genomic_DNA"/>
</dbReference>
<name>A0AAW2WSQ5_9LAMI</name>
<accession>A0AAW2WSQ5</accession>
<reference evidence="1" key="2">
    <citation type="journal article" date="2024" name="Plant">
        <title>Genomic evolution and insights into agronomic trait innovations of Sesamum species.</title>
        <authorList>
            <person name="Miao H."/>
            <person name="Wang L."/>
            <person name="Qu L."/>
            <person name="Liu H."/>
            <person name="Sun Y."/>
            <person name="Le M."/>
            <person name="Wang Q."/>
            <person name="Wei S."/>
            <person name="Zheng Y."/>
            <person name="Lin W."/>
            <person name="Duan Y."/>
            <person name="Cao H."/>
            <person name="Xiong S."/>
            <person name="Wang X."/>
            <person name="Wei L."/>
            <person name="Li C."/>
            <person name="Ma Q."/>
            <person name="Ju M."/>
            <person name="Zhao R."/>
            <person name="Li G."/>
            <person name="Mu C."/>
            <person name="Tian Q."/>
            <person name="Mei H."/>
            <person name="Zhang T."/>
            <person name="Gao T."/>
            <person name="Zhang H."/>
        </authorList>
    </citation>
    <scope>NUCLEOTIDE SEQUENCE</scope>
    <source>
        <strain evidence="1">KEN1</strain>
    </source>
</reference>
<reference evidence="1" key="1">
    <citation type="submission" date="2020-06" db="EMBL/GenBank/DDBJ databases">
        <authorList>
            <person name="Li T."/>
            <person name="Hu X."/>
            <person name="Zhang T."/>
            <person name="Song X."/>
            <person name="Zhang H."/>
            <person name="Dai N."/>
            <person name="Sheng W."/>
            <person name="Hou X."/>
            <person name="Wei L."/>
        </authorList>
    </citation>
    <scope>NUCLEOTIDE SEQUENCE</scope>
    <source>
        <strain evidence="1">KEN1</strain>
        <tissue evidence="1">Leaf</tissue>
    </source>
</reference>
<evidence type="ECO:0000313" key="1">
    <source>
        <dbReference type="EMBL" id="KAL0444757.1"/>
    </source>
</evidence>
<protein>
    <submittedName>
        <fullName evidence="1">Uncharacterized protein</fullName>
    </submittedName>
</protein>
<comment type="caution">
    <text evidence="1">The sequence shown here is derived from an EMBL/GenBank/DDBJ whole genome shotgun (WGS) entry which is preliminary data.</text>
</comment>
<gene>
    <name evidence="1" type="ORF">Slati_2198400</name>
</gene>
<sequence>MHPSMARGILARLGITALRMRPQRPSHVHCSLGASDGLRLRCGRFVCLARVGPHLKSETHSICPQCGVAPRPLILANGPAWTA</sequence>
<organism evidence="1">
    <name type="scientific">Sesamum latifolium</name>
    <dbReference type="NCBI Taxonomy" id="2727402"/>
    <lineage>
        <taxon>Eukaryota</taxon>
        <taxon>Viridiplantae</taxon>
        <taxon>Streptophyta</taxon>
        <taxon>Embryophyta</taxon>
        <taxon>Tracheophyta</taxon>
        <taxon>Spermatophyta</taxon>
        <taxon>Magnoliopsida</taxon>
        <taxon>eudicotyledons</taxon>
        <taxon>Gunneridae</taxon>
        <taxon>Pentapetalae</taxon>
        <taxon>asterids</taxon>
        <taxon>lamiids</taxon>
        <taxon>Lamiales</taxon>
        <taxon>Pedaliaceae</taxon>
        <taxon>Sesamum</taxon>
    </lineage>
</organism>
<proteinExistence type="predicted"/>